<dbReference type="OrthoDB" id="245697at2759"/>
<feature type="compositionally biased region" description="Basic and acidic residues" evidence="1">
    <location>
        <begin position="15"/>
        <end position="46"/>
    </location>
</feature>
<proteinExistence type="predicted"/>
<accession>A0A0K2TH99</accession>
<evidence type="ECO:0000313" key="2">
    <source>
        <dbReference type="EMBL" id="CDW25408.1"/>
    </source>
</evidence>
<protein>
    <submittedName>
        <fullName evidence="2">Uncharacterized protein</fullName>
    </submittedName>
</protein>
<organism evidence="2">
    <name type="scientific">Lepeophtheirus salmonis</name>
    <name type="common">Salmon louse</name>
    <name type="synonym">Caligus salmonis</name>
    <dbReference type="NCBI Taxonomy" id="72036"/>
    <lineage>
        <taxon>Eukaryota</taxon>
        <taxon>Metazoa</taxon>
        <taxon>Ecdysozoa</taxon>
        <taxon>Arthropoda</taxon>
        <taxon>Crustacea</taxon>
        <taxon>Multicrustacea</taxon>
        <taxon>Hexanauplia</taxon>
        <taxon>Copepoda</taxon>
        <taxon>Siphonostomatoida</taxon>
        <taxon>Caligidae</taxon>
        <taxon>Lepeophtheirus</taxon>
    </lineage>
</organism>
<dbReference type="AlphaFoldDB" id="A0A0K2TH99"/>
<feature type="non-terminal residue" evidence="2">
    <location>
        <position position="83"/>
    </location>
</feature>
<sequence>MPSTGPLVPHQSPKQKPEIPAKPDLKARKLHHSEVRKSLKLDERESTLTSSPSRRNPPPLPSRKKITGKLVTANGLTLKESTQ</sequence>
<name>A0A0K2TH99_LEPSM</name>
<feature type="region of interest" description="Disordered" evidence="1">
    <location>
        <begin position="1"/>
        <end position="83"/>
    </location>
</feature>
<dbReference type="EMBL" id="HACA01008047">
    <property type="protein sequence ID" value="CDW25408.1"/>
    <property type="molecule type" value="Transcribed_RNA"/>
</dbReference>
<evidence type="ECO:0000256" key="1">
    <source>
        <dbReference type="SAM" id="MobiDB-lite"/>
    </source>
</evidence>
<reference evidence="2" key="1">
    <citation type="submission" date="2014-05" db="EMBL/GenBank/DDBJ databases">
        <authorList>
            <person name="Chronopoulou M."/>
        </authorList>
    </citation>
    <scope>NUCLEOTIDE SEQUENCE</scope>
    <source>
        <tissue evidence="2">Whole organism</tissue>
    </source>
</reference>